<protein>
    <submittedName>
        <fullName evidence="1">Uncharacterized protein</fullName>
    </submittedName>
</protein>
<dbReference type="AlphaFoldDB" id="A0A6C0HMA1"/>
<reference evidence="1" key="1">
    <citation type="journal article" date="2020" name="Nature">
        <title>Giant virus diversity and host interactions through global metagenomics.</title>
        <authorList>
            <person name="Schulz F."/>
            <person name="Roux S."/>
            <person name="Paez-Espino D."/>
            <person name="Jungbluth S."/>
            <person name="Walsh D.A."/>
            <person name="Denef V.J."/>
            <person name="McMahon K.D."/>
            <person name="Konstantinidis K.T."/>
            <person name="Eloe-Fadrosh E.A."/>
            <person name="Kyrpides N.C."/>
            <person name="Woyke T."/>
        </authorList>
    </citation>
    <scope>NUCLEOTIDE SEQUENCE</scope>
    <source>
        <strain evidence="1">GVMAG-M-3300023184-160</strain>
    </source>
</reference>
<dbReference type="EMBL" id="MN739993">
    <property type="protein sequence ID" value="QHT81828.1"/>
    <property type="molecule type" value="Genomic_DNA"/>
</dbReference>
<sequence length="187" mass="22111">MYRDIGLGDGENMRPILSRRSALPVEVTVEMKLRGNLDLYEGNRPFVRDNTQLRSYPITRKDFFDLTLRAYAPNKLDVLVDGFVIDTLTFSLNPLVEEETPEELKYREWYDAKKEYQSYLDTTHQFVSEPQLQLVEKERKDVLSQLEEAYKVLDCMDVTTEEYKLCLAEIEHRMNPYLLKFKDCVYS</sequence>
<evidence type="ECO:0000313" key="1">
    <source>
        <dbReference type="EMBL" id="QHT81828.1"/>
    </source>
</evidence>
<proteinExistence type="predicted"/>
<dbReference type="InterPro" id="IPR029047">
    <property type="entry name" value="HSP70_peptide-bd_sf"/>
</dbReference>
<dbReference type="SUPFAM" id="SSF100920">
    <property type="entry name" value="Heat shock protein 70kD (HSP70), peptide-binding domain"/>
    <property type="match status" value="1"/>
</dbReference>
<organism evidence="1">
    <name type="scientific">viral metagenome</name>
    <dbReference type="NCBI Taxonomy" id="1070528"/>
    <lineage>
        <taxon>unclassified sequences</taxon>
        <taxon>metagenomes</taxon>
        <taxon>organismal metagenomes</taxon>
    </lineage>
</organism>
<accession>A0A6C0HMA1</accession>
<name>A0A6C0HMA1_9ZZZZ</name>